<proteinExistence type="predicted"/>
<name>A0A9D4L3U2_DREPO</name>
<reference evidence="1" key="1">
    <citation type="journal article" date="2019" name="bioRxiv">
        <title>The Genome of the Zebra Mussel, Dreissena polymorpha: A Resource for Invasive Species Research.</title>
        <authorList>
            <person name="McCartney M.A."/>
            <person name="Auch B."/>
            <person name="Kono T."/>
            <person name="Mallez S."/>
            <person name="Zhang Y."/>
            <person name="Obille A."/>
            <person name="Becker A."/>
            <person name="Abrahante J.E."/>
            <person name="Garbe J."/>
            <person name="Badalamenti J.P."/>
            <person name="Herman A."/>
            <person name="Mangelson H."/>
            <person name="Liachko I."/>
            <person name="Sullivan S."/>
            <person name="Sone E.D."/>
            <person name="Koren S."/>
            <person name="Silverstein K.A.T."/>
            <person name="Beckman K.B."/>
            <person name="Gohl D.M."/>
        </authorList>
    </citation>
    <scope>NUCLEOTIDE SEQUENCE</scope>
    <source>
        <strain evidence="1">Duluth1</strain>
        <tissue evidence="1">Whole animal</tissue>
    </source>
</reference>
<dbReference type="Proteomes" id="UP000828390">
    <property type="component" value="Unassembled WGS sequence"/>
</dbReference>
<keyword evidence="2" id="KW-1185">Reference proteome</keyword>
<dbReference type="EMBL" id="JAIWYP010000003">
    <property type="protein sequence ID" value="KAH3851435.1"/>
    <property type="molecule type" value="Genomic_DNA"/>
</dbReference>
<dbReference type="AlphaFoldDB" id="A0A9D4L3U2"/>
<reference evidence="1" key="2">
    <citation type="submission" date="2020-11" db="EMBL/GenBank/DDBJ databases">
        <authorList>
            <person name="McCartney M.A."/>
            <person name="Auch B."/>
            <person name="Kono T."/>
            <person name="Mallez S."/>
            <person name="Becker A."/>
            <person name="Gohl D.M."/>
            <person name="Silverstein K.A.T."/>
            <person name="Koren S."/>
            <person name="Bechman K.B."/>
            <person name="Herman A."/>
            <person name="Abrahante J.E."/>
            <person name="Garbe J."/>
        </authorList>
    </citation>
    <scope>NUCLEOTIDE SEQUENCE</scope>
    <source>
        <strain evidence="1">Duluth1</strain>
        <tissue evidence="1">Whole animal</tissue>
    </source>
</reference>
<organism evidence="1 2">
    <name type="scientific">Dreissena polymorpha</name>
    <name type="common">Zebra mussel</name>
    <name type="synonym">Mytilus polymorpha</name>
    <dbReference type="NCBI Taxonomy" id="45954"/>
    <lineage>
        <taxon>Eukaryota</taxon>
        <taxon>Metazoa</taxon>
        <taxon>Spiralia</taxon>
        <taxon>Lophotrochozoa</taxon>
        <taxon>Mollusca</taxon>
        <taxon>Bivalvia</taxon>
        <taxon>Autobranchia</taxon>
        <taxon>Heteroconchia</taxon>
        <taxon>Euheterodonta</taxon>
        <taxon>Imparidentia</taxon>
        <taxon>Neoheterodontei</taxon>
        <taxon>Myida</taxon>
        <taxon>Dreissenoidea</taxon>
        <taxon>Dreissenidae</taxon>
        <taxon>Dreissena</taxon>
    </lineage>
</organism>
<gene>
    <name evidence="1" type="ORF">DPMN_093917</name>
</gene>
<evidence type="ECO:0000313" key="2">
    <source>
        <dbReference type="Proteomes" id="UP000828390"/>
    </source>
</evidence>
<accession>A0A9D4L3U2</accession>
<comment type="caution">
    <text evidence="1">The sequence shown here is derived from an EMBL/GenBank/DDBJ whole genome shotgun (WGS) entry which is preliminary data.</text>
</comment>
<evidence type="ECO:0000313" key="1">
    <source>
        <dbReference type="EMBL" id="KAH3851435.1"/>
    </source>
</evidence>
<protein>
    <submittedName>
        <fullName evidence="1">Uncharacterized protein</fullName>
    </submittedName>
</protein>
<sequence>MTMSYNMESYAICSQLASRPVCAMVVSLEDRLAPEKAALYAQAVLKPLWSHMALDPILHDMAHM</sequence>